<evidence type="ECO:0000256" key="2">
    <source>
        <dbReference type="SAM" id="SignalP"/>
    </source>
</evidence>
<keyword evidence="4" id="KW-1185">Reference proteome</keyword>
<evidence type="ECO:0000313" key="3">
    <source>
        <dbReference type="EMBL" id="KDO17984.1"/>
    </source>
</evidence>
<sequence length="183" mass="18664">MRRVLLLAHVAVALAVRPPVLGAAISLPPTNVTTLLPRIDDTILFPPNASTLSPNASTIAPTPAITVPSNASTPLAPNTTTPQANDSPSENTTTVNAAPDCPSVTITGTHDDNAGTHNNADAYNNASAHDDAGANDDDGANDDGSLAEHSTEYDDASFLATAVVVGSTTNHSYLHAYAIGLAF</sequence>
<feature type="compositionally biased region" description="Polar residues" evidence="1">
    <location>
        <begin position="67"/>
        <end position="96"/>
    </location>
</feature>
<feature type="signal peptide" evidence="2">
    <location>
        <begin position="1"/>
        <end position="22"/>
    </location>
</feature>
<dbReference type="AlphaFoldDB" id="A0A067BHV7"/>
<dbReference type="GeneID" id="24138230"/>
<evidence type="ECO:0000313" key="4">
    <source>
        <dbReference type="Proteomes" id="UP000030745"/>
    </source>
</evidence>
<dbReference type="RefSeq" id="XP_012211313.1">
    <property type="nucleotide sequence ID" value="XM_012355923.1"/>
</dbReference>
<organism evidence="3 4">
    <name type="scientific">Saprolegnia parasitica (strain CBS 223.65)</name>
    <dbReference type="NCBI Taxonomy" id="695850"/>
    <lineage>
        <taxon>Eukaryota</taxon>
        <taxon>Sar</taxon>
        <taxon>Stramenopiles</taxon>
        <taxon>Oomycota</taxon>
        <taxon>Saprolegniomycetes</taxon>
        <taxon>Saprolegniales</taxon>
        <taxon>Saprolegniaceae</taxon>
        <taxon>Saprolegnia</taxon>
    </lineage>
</organism>
<name>A0A067BHV7_SAPPC</name>
<dbReference type="EMBL" id="KK583521">
    <property type="protein sequence ID" value="KDO17984.1"/>
    <property type="molecule type" value="Genomic_DNA"/>
</dbReference>
<evidence type="ECO:0008006" key="5">
    <source>
        <dbReference type="Google" id="ProtNLM"/>
    </source>
</evidence>
<feature type="chain" id="PRO_5001637576" description="RxLR effector protein" evidence="2">
    <location>
        <begin position="23"/>
        <end position="183"/>
    </location>
</feature>
<protein>
    <recommendedName>
        <fullName evidence="5">RxLR effector protein</fullName>
    </recommendedName>
</protein>
<keyword evidence="2" id="KW-0732">Signal</keyword>
<proteinExistence type="predicted"/>
<gene>
    <name evidence="3" type="ORF">SPRG_16618</name>
</gene>
<dbReference type="KEGG" id="spar:SPRG_16618"/>
<feature type="region of interest" description="Disordered" evidence="1">
    <location>
        <begin position="53"/>
        <end position="148"/>
    </location>
</feature>
<reference evidence="3 4" key="1">
    <citation type="journal article" date="2013" name="PLoS Genet.">
        <title>Distinctive expansion of potential virulence genes in the genome of the oomycete fish pathogen Saprolegnia parasitica.</title>
        <authorList>
            <person name="Jiang R.H."/>
            <person name="de Bruijn I."/>
            <person name="Haas B.J."/>
            <person name="Belmonte R."/>
            <person name="Lobach L."/>
            <person name="Christie J."/>
            <person name="van den Ackerveken G."/>
            <person name="Bottin A."/>
            <person name="Bulone V."/>
            <person name="Diaz-Moreno S.M."/>
            <person name="Dumas B."/>
            <person name="Fan L."/>
            <person name="Gaulin E."/>
            <person name="Govers F."/>
            <person name="Grenville-Briggs L.J."/>
            <person name="Horner N.R."/>
            <person name="Levin J.Z."/>
            <person name="Mammella M."/>
            <person name="Meijer H.J."/>
            <person name="Morris P."/>
            <person name="Nusbaum C."/>
            <person name="Oome S."/>
            <person name="Phillips A.J."/>
            <person name="van Rooyen D."/>
            <person name="Rzeszutek E."/>
            <person name="Saraiva M."/>
            <person name="Secombes C.J."/>
            <person name="Seidl M.F."/>
            <person name="Snel B."/>
            <person name="Stassen J.H."/>
            <person name="Sykes S."/>
            <person name="Tripathy S."/>
            <person name="van den Berg H."/>
            <person name="Vega-Arreguin J.C."/>
            <person name="Wawra S."/>
            <person name="Young S.K."/>
            <person name="Zeng Q."/>
            <person name="Dieguez-Uribeondo J."/>
            <person name="Russ C."/>
            <person name="Tyler B.M."/>
            <person name="van West P."/>
        </authorList>
    </citation>
    <scope>NUCLEOTIDE SEQUENCE [LARGE SCALE GENOMIC DNA]</scope>
    <source>
        <strain evidence="3 4">CBS 223.65</strain>
    </source>
</reference>
<dbReference type="VEuPathDB" id="FungiDB:SPRG_16618"/>
<evidence type="ECO:0000256" key="1">
    <source>
        <dbReference type="SAM" id="MobiDB-lite"/>
    </source>
</evidence>
<dbReference type="Proteomes" id="UP000030745">
    <property type="component" value="Unassembled WGS sequence"/>
</dbReference>
<accession>A0A067BHV7</accession>